<gene>
    <name evidence="3" type="primary">HNMT</name>
    <name evidence="3" type="ORF">BLAG_LOCUS17077</name>
</gene>
<sequence length="289" mass="32879">MAQVGTLVKHSLSRYLASFREFAAAFEVSREHYSLSYEEKVPDSVLCDAGTDVRVLGIGSGTGDMDRSILKKLLQRHTSVYNRVVEPSEEMIAKYKTLAREDKSLGAVKFDWRQQTAEEYFLQTKEDTKFHLVHAVHVLYNVDDIHATLRNMWDQVADGGFMMVAMESEKSELGKLYHKMWDDFGQGDRLKTSIRTSGDVRQWLDGKGISYVTSEDEINLDVTECFKEGSKTGELLLDFVTYTPFVSDVPEIRSTALEHIRCKSSMVDNKIMFQTIDEIIVAFKGDQGK</sequence>
<dbReference type="CDD" id="cd02440">
    <property type="entry name" value="AdoMet_MTases"/>
    <property type="match status" value="1"/>
</dbReference>
<dbReference type="Proteomes" id="UP000838412">
    <property type="component" value="Chromosome 4"/>
</dbReference>
<dbReference type="SUPFAM" id="SSF53335">
    <property type="entry name" value="S-adenosyl-L-methionine-dependent methyltransferases"/>
    <property type="match status" value="1"/>
</dbReference>
<reference evidence="3" key="1">
    <citation type="submission" date="2022-01" db="EMBL/GenBank/DDBJ databases">
        <authorList>
            <person name="Braso-Vives M."/>
        </authorList>
    </citation>
    <scope>NUCLEOTIDE SEQUENCE</scope>
</reference>
<dbReference type="OrthoDB" id="5984880at2759"/>
<name>A0A8J9ZT81_BRALA</name>
<dbReference type="GO" id="GO:0032259">
    <property type="term" value="P:methylation"/>
    <property type="evidence" value="ECO:0007669"/>
    <property type="project" value="UniProtKB-KW"/>
</dbReference>
<protein>
    <submittedName>
        <fullName evidence="3">HNMT protein</fullName>
    </submittedName>
</protein>
<proteinExistence type="predicted"/>
<dbReference type="FunFam" id="3.40.50.150:FF:000118">
    <property type="entry name" value="Histamine N-methyltransferase"/>
    <property type="match status" value="1"/>
</dbReference>
<evidence type="ECO:0000256" key="2">
    <source>
        <dbReference type="ARBA" id="ARBA00022679"/>
    </source>
</evidence>
<accession>A0A8J9ZT81</accession>
<dbReference type="GO" id="GO:0008168">
    <property type="term" value="F:methyltransferase activity"/>
    <property type="evidence" value="ECO:0007669"/>
    <property type="project" value="UniProtKB-KW"/>
</dbReference>
<organism evidence="3 4">
    <name type="scientific">Branchiostoma lanceolatum</name>
    <name type="common">Common lancelet</name>
    <name type="synonym">Amphioxus lanceolatum</name>
    <dbReference type="NCBI Taxonomy" id="7740"/>
    <lineage>
        <taxon>Eukaryota</taxon>
        <taxon>Metazoa</taxon>
        <taxon>Chordata</taxon>
        <taxon>Cephalochordata</taxon>
        <taxon>Leptocardii</taxon>
        <taxon>Amphioxiformes</taxon>
        <taxon>Branchiostomatidae</taxon>
        <taxon>Branchiostoma</taxon>
    </lineage>
</organism>
<keyword evidence="4" id="KW-1185">Reference proteome</keyword>
<dbReference type="AlphaFoldDB" id="A0A8J9ZT81"/>
<evidence type="ECO:0000313" key="4">
    <source>
        <dbReference type="Proteomes" id="UP000838412"/>
    </source>
</evidence>
<dbReference type="Pfam" id="PF13489">
    <property type="entry name" value="Methyltransf_23"/>
    <property type="match status" value="1"/>
</dbReference>
<keyword evidence="1" id="KW-0489">Methyltransferase</keyword>
<evidence type="ECO:0000313" key="3">
    <source>
        <dbReference type="EMBL" id="CAH1261744.1"/>
    </source>
</evidence>
<evidence type="ECO:0000256" key="1">
    <source>
        <dbReference type="ARBA" id="ARBA00022603"/>
    </source>
</evidence>
<dbReference type="EMBL" id="OV696689">
    <property type="protein sequence ID" value="CAH1261744.1"/>
    <property type="molecule type" value="Genomic_DNA"/>
</dbReference>
<dbReference type="Gene3D" id="3.40.50.150">
    <property type="entry name" value="Vaccinia Virus protein VP39"/>
    <property type="match status" value="1"/>
</dbReference>
<dbReference type="InterPro" id="IPR029063">
    <property type="entry name" value="SAM-dependent_MTases_sf"/>
</dbReference>
<keyword evidence="2" id="KW-0808">Transferase</keyword>